<accession>A0A9Y4NFH4</accession>
<dbReference type="GO" id="GO:0046642">
    <property type="term" value="P:negative regulation of alpha-beta T cell proliferation"/>
    <property type="evidence" value="ECO:0007669"/>
    <property type="project" value="TreeGrafter"/>
</dbReference>
<dbReference type="InterPro" id="IPR001368">
    <property type="entry name" value="TNFR/NGFR_Cys_rich_reg"/>
</dbReference>
<evidence type="ECO:0000313" key="3">
    <source>
        <dbReference type="Proteomes" id="UP000694891"/>
    </source>
</evidence>
<dbReference type="PANTHER" id="PTHR46838">
    <property type="entry name" value="TUMOR NECROSIS FACTOR RECEPTOR SUPERFAMILY MEMBER 14"/>
    <property type="match status" value="1"/>
</dbReference>
<protein>
    <submittedName>
        <fullName evidence="4">Tumor necrosis factor receptor superfamily member 14-like</fullName>
    </submittedName>
</protein>
<dbReference type="PRINTS" id="PR01680">
    <property type="entry name" value="TNFACTORR6"/>
</dbReference>
<dbReference type="GO" id="GO:0050829">
    <property type="term" value="P:defense response to Gram-negative bacterium"/>
    <property type="evidence" value="ECO:0007669"/>
    <property type="project" value="TreeGrafter"/>
</dbReference>
<dbReference type="PROSITE" id="PS00652">
    <property type="entry name" value="TNFR_NGFR_1"/>
    <property type="match status" value="1"/>
</dbReference>
<dbReference type="GO" id="GO:0004888">
    <property type="term" value="F:transmembrane signaling receptor activity"/>
    <property type="evidence" value="ECO:0007669"/>
    <property type="project" value="InterPro"/>
</dbReference>
<dbReference type="InterPro" id="IPR008063">
    <property type="entry name" value="Fas_rcpt"/>
</dbReference>
<comment type="caution">
    <text evidence="1">Lacks conserved residue(s) required for the propagation of feature annotation.</text>
</comment>
<dbReference type="PANTHER" id="PTHR46838:SF1">
    <property type="entry name" value="TUMOR NECROSIS FACTOR RECEPTOR SUPERFAMILY MEMBER 14"/>
    <property type="match status" value="1"/>
</dbReference>
<evidence type="ECO:0000313" key="4">
    <source>
        <dbReference type="RefSeq" id="XP_008296322.1"/>
    </source>
</evidence>
<dbReference type="GeneID" id="103369397"/>
<dbReference type="SMART" id="SM00208">
    <property type="entry name" value="TNFR"/>
    <property type="match status" value="2"/>
</dbReference>
<dbReference type="RefSeq" id="XP_008296322.1">
    <property type="nucleotide sequence ID" value="XM_008298100.1"/>
</dbReference>
<name>A0A9Y4NFH4_9TELE</name>
<dbReference type="GO" id="GO:0050830">
    <property type="term" value="P:defense response to Gram-positive bacterium"/>
    <property type="evidence" value="ECO:0007669"/>
    <property type="project" value="TreeGrafter"/>
</dbReference>
<evidence type="ECO:0000256" key="1">
    <source>
        <dbReference type="PROSITE-ProRule" id="PRU00206"/>
    </source>
</evidence>
<keyword evidence="1" id="KW-1015">Disulfide bond</keyword>
<evidence type="ECO:0000259" key="2">
    <source>
        <dbReference type="PROSITE" id="PS50050"/>
    </source>
</evidence>
<feature type="domain" description="TNFR-Cys" evidence="2">
    <location>
        <begin position="47"/>
        <end position="89"/>
    </location>
</feature>
<dbReference type="AlphaFoldDB" id="A0A9Y4NFH4"/>
<dbReference type="Gene3D" id="2.10.50.10">
    <property type="entry name" value="Tumor Necrosis Factor Receptor, subunit A, domain 2"/>
    <property type="match status" value="2"/>
</dbReference>
<proteinExistence type="predicted"/>
<organism evidence="3 4">
    <name type="scientific">Stegastes partitus</name>
    <name type="common">bicolor damselfish</name>
    <dbReference type="NCBI Taxonomy" id="144197"/>
    <lineage>
        <taxon>Eukaryota</taxon>
        <taxon>Metazoa</taxon>
        <taxon>Chordata</taxon>
        <taxon>Craniata</taxon>
        <taxon>Vertebrata</taxon>
        <taxon>Euteleostomi</taxon>
        <taxon>Actinopterygii</taxon>
        <taxon>Neopterygii</taxon>
        <taxon>Teleostei</taxon>
        <taxon>Neoteleostei</taxon>
        <taxon>Acanthomorphata</taxon>
        <taxon>Ovalentaria</taxon>
        <taxon>Pomacentridae</taxon>
        <taxon>Stegastes</taxon>
    </lineage>
</organism>
<dbReference type="GO" id="GO:0009897">
    <property type="term" value="C:external side of plasma membrane"/>
    <property type="evidence" value="ECO:0007669"/>
    <property type="project" value="TreeGrafter"/>
</dbReference>
<dbReference type="GO" id="GO:0002720">
    <property type="term" value="P:positive regulation of cytokine production involved in immune response"/>
    <property type="evidence" value="ECO:0007669"/>
    <property type="project" value="TreeGrafter"/>
</dbReference>
<sequence>MMEVFTGQTHICHPAEYQTGNHCCITCPPGSRVLRHCFQYRTSACLPCSDGRFMNTRTGLTQCYPCTNCDAGSGLKVKTSCTTTSDTVCEPLEGFFCIDSTENNCAAAQKHSSCQPGQYINKTGWYVCGKTFDVNQETFS</sequence>
<gene>
    <name evidence="4" type="primary">LOC103369397</name>
</gene>
<dbReference type="CDD" id="cd13405">
    <property type="entry name" value="TNFRSF14_teleost"/>
    <property type="match status" value="1"/>
</dbReference>
<reference evidence="4" key="1">
    <citation type="submission" date="2025-08" db="UniProtKB">
        <authorList>
            <consortium name="RefSeq"/>
        </authorList>
    </citation>
    <scope>IDENTIFICATION</scope>
</reference>
<dbReference type="GO" id="GO:2000406">
    <property type="term" value="P:positive regulation of T cell migration"/>
    <property type="evidence" value="ECO:0007669"/>
    <property type="project" value="TreeGrafter"/>
</dbReference>
<feature type="repeat" description="TNFR-Cys" evidence="1">
    <location>
        <begin position="47"/>
        <end position="89"/>
    </location>
</feature>
<dbReference type="Pfam" id="PF00020">
    <property type="entry name" value="TNFR_c6"/>
    <property type="match status" value="1"/>
</dbReference>
<feature type="disulfide bond" evidence="1">
    <location>
        <begin position="48"/>
        <end position="63"/>
    </location>
</feature>
<keyword evidence="3" id="KW-1185">Reference proteome</keyword>
<dbReference type="SUPFAM" id="SSF57586">
    <property type="entry name" value="TNF receptor-like"/>
    <property type="match status" value="2"/>
</dbReference>
<dbReference type="PROSITE" id="PS50050">
    <property type="entry name" value="TNFR_NGFR_2"/>
    <property type="match status" value="1"/>
</dbReference>
<dbReference type="GO" id="GO:0007165">
    <property type="term" value="P:signal transduction"/>
    <property type="evidence" value="ECO:0007669"/>
    <property type="project" value="InterPro"/>
</dbReference>
<dbReference type="GO" id="GO:0006915">
    <property type="term" value="P:apoptotic process"/>
    <property type="evidence" value="ECO:0007669"/>
    <property type="project" value="InterPro"/>
</dbReference>
<dbReference type="FunFam" id="2.10.50.10:FF:000009">
    <property type="entry name" value="Tumor necrosis factor receptor superfamily member 14"/>
    <property type="match status" value="1"/>
</dbReference>
<dbReference type="GO" id="GO:0006955">
    <property type="term" value="P:immune response"/>
    <property type="evidence" value="ECO:0007669"/>
    <property type="project" value="InterPro"/>
</dbReference>
<dbReference type="Proteomes" id="UP000694891">
    <property type="component" value="Unplaced"/>
</dbReference>